<evidence type="ECO:0000313" key="7">
    <source>
        <dbReference type="EMBL" id="KEP28087.1"/>
    </source>
</evidence>
<dbReference type="eggNOG" id="COG2390">
    <property type="taxonomic scope" value="Bacteria"/>
</dbReference>
<keyword evidence="3" id="KW-0238">DNA-binding</keyword>
<dbReference type="InterPro" id="IPR007324">
    <property type="entry name" value="Sugar-bd_dom_put"/>
</dbReference>
<dbReference type="InterPro" id="IPR037171">
    <property type="entry name" value="NagB/RpiA_transferase-like"/>
</dbReference>
<evidence type="ECO:0000259" key="6">
    <source>
        <dbReference type="Pfam" id="PF21715"/>
    </source>
</evidence>
<proteinExistence type="inferred from homology"/>
<sequence>MNRLLEAQKKLLPDLLIVMQKRYDILQYIRLAEPIGRRSLATSLGLSERILRAEVQFLKEQNLLDVKTSGMMLTSEGHALLDMLEGMMKDVLGLTYLENTLMRKLGLEEVIIVSGNSDESPWVKQEMGRAAVQCMKKRFTGNNIVAVTGGTTMEAVAEMMTPDTKNRDMMFVPARGGLGENVKNQANTICAHMAEKASGTYKLLFVPGQLSEGAYSSIIEEPSVKEVLQTIKSSTMLIHGIGEAKTMAMRRNTPADDLKKIDEHDAVTEAFGYYFNRDGEVVHKVHSVGMQLDDLENIPHIIAVAGGSSKAGAIEAYFKKPRRTVLVTDEGAAKELLRESIDPSI</sequence>
<name>A0A081LFR1_9BACI</name>
<dbReference type="EMBL" id="JOTP01000001">
    <property type="protein sequence ID" value="KEP28087.1"/>
    <property type="molecule type" value="Genomic_DNA"/>
</dbReference>
<dbReference type="Pfam" id="PF04198">
    <property type="entry name" value="Sugar-bind"/>
    <property type="match status" value="1"/>
</dbReference>
<dbReference type="InterPro" id="IPR036390">
    <property type="entry name" value="WH_DNA-bd_sf"/>
</dbReference>
<dbReference type="InterPro" id="IPR051054">
    <property type="entry name" value="SorC_transcr_regulators"/>
</dbReference>
<dbReference type="Proteomes" id="UP000028091">
    <property type="component" value="Unassembled WGS sequence"/>
</dbReference>
<keyword evidence="4" id="KW-0804">Transcription</keyword>
<evidence type="ECO:0000256" key="2">
    <source>
        <dbReference type="ARBA" id="ARBA00023015"/>
    </source>
</evidence>
<dbReference type="SUPFAM" id="SSF46785">
    <property type="entry name" value="Winged helix' DNA-binding domain"/>
    <property type="match status" value="1"/>
</dbReference>
<evidence type="ECO:0000256" key="1">
    <source>
        <dbReference type="ARBA" id="ARBA00010466"/>
    </source>
</evidence>
<dbReference type="GO" id="GO:0003677">
    <property type="term" value="F:DNA binding"/>
    <property type="evidence" value="ECO:0007669"/>
    <property type="project" value="UniProtKB-KW"/>
</dbReference>
<comment type="caution">
    <text evidence="7">The sequence shown here is derived from an EMBL/GenBank/DDBJ whole genome shotgun (WGS) entry which is preliminary data.</text>
</comment>
<dbReference type="RefSeq" id="WP_034316713.1">
    <property type="nucleotide sequence ID" value="NZ_JOTP01000001.1"/>
</dbReference>
<dbReference type="GO" id="GO:0030246">
    <property type="term" value="F:carbohydrate binding"/>
    <property type="evidence" value="ECO:0007669"/>
    <property type="project" value="InterPro"/>
</dbReference>
<dbReference type="SUPFAM" id="SSF100950">
    <property type="entry name" value="NagB/RpiA/CoA transferase-like"/>
    <property type="match status" value="1"/>
</dbReference>
<dbReference type="Pfam" id="PF21715">
    <property type="entry name" value="CggR_N"/>
    <property type="match status" value="1"/>
</dbReference>
<dbReference type="InterPro" id="IPR048715">
    <property type="entry name" value="CggR_N"/>
</dbReference>
<dbReference type="AlphaFoldDB" id="A0A081LFR1"/>
<dbReference type="InterPro" id="IPR036388">
    <property type="entry name" value="WH-like_DNA-bd_sf"/>
</dbReference>
<reference evidence="7 8" key="1">
    <citation type="submission" date="2012-09" db="EMBL/GenBank/DDBJ databases">
        <title>Genome Sequence of Bacillus sp. DW5-4.</title>
        <authorList>
            <person name="Lai Q."/>
            <person name="Liu Y."/>
            <person name="Shao Z."/>
        </authorList>
    </citation>
    <scope>NUCLEOTIDE SEQUENCE [LARGE SCALE GENOMIC DNA]</scope>
    <source>
        <strain evidence="7 8">DW5-4</strain>
    </source>
</reference>
<protein>
    <submittedName>
        <fullName evidence="7">Central glycolytic genes regulator</fullName>
    </submittedName>
</protein>
<gene>
    <name evidence="7" type="ORF">BA70_00410</name>
</gene>
<feature type="domain" description="CggR N-terminal DNA binding" evidence="6">
    <location>
        <begin position="18"/>
        <end position="88"/>
    </location>
</feature>
<evidence type="ECO:0000313" key="8">
    <source>
        <dbReference type="Proteomes" id="UP000028091"/>
    </source>
</evidence>
<organism evidence="7 8">
    <name type="scientific">Bacillus zhangzhouensis</name>
    <dbReference type="NCBI Taxonomy" id="1178540"/>
    <lineage>
        <taxon>Bacteria</taxon>
        <taxon>Bacillati</taxon>
        <taxon>Bacillota</taxon>
        <taxon>Bacilli</taxon>
        <taxon>Bacillales</taxon>
        <taxon>Bacillaceae</taxon>
        <taxon>Bacillus</taxon>
    </lineage>
</organism>
<evidence type="ECO:0000256" key="3">
    <source>
        <dbReference type="ARBA" id="ARBA00023125"/>
    </source>
</evidence>
<feature type="domain" description="Sugar-binding" evidence="5">
    <location>
        <begin position="91"/>
        <end position="338"/>
    </location>
</feature>
<dbReference type="PANTHER" id="PTHR34294:SF5">
    <property type="entry name" value="CENTRAL GLYCOLYTIC GENES REGULATOR"/>
    <property type="match status" value="1"/>
</dbReference>
<evidence type="ECO:0000256" key="4">
    <source>
        <dbReference type="ARBA" id="ARBA00023163"/>
    </source>
</evidence>
<evidence type="ECO:0000259" key="5">
    <source>
        <dbReference type="Pfam" id="PF04198"/>
    </source>
</evidence>
<comment type="similarity">
    <text evidence="1">Belongs to the SorC transcriptional regulatory family.</text>
</comment>
<keyword evidence="8" id="KW-1185">Reference proteome</keyword>
<dbReference type="OrthoDB" id="9793820at2"/>
<dbReference type="PANTHER" id="PTHR34294">
    <property type="entry name" value="TRANSCRIPTIONAL REGULATOR-RELATED"/>
    <property type="match status" value="1"/>
</dbReference>
<dbReference type="Gene3D" id="1.10.10.10">
    <property type="entry name" value="Winged helix-like DNA-binding domain superfamily/Winged helix DNA-binding domain"/>
    <property type="match status" value="1"/>
</dbReference>
<accession>A0A081LFR1</accession>
<dbReference type="Gene3D" id="3.40.50.1360">
    <property type="match status" value="1"/>
</dbReference>
<keyword evidence="2" id="KW-0805">Transcription regulation</keyword>